<reference evidence="3" key="1">
    <citation type="journal article" date="2005" name="Nature">
        <title>The map-based sequence of the rice genome.</title>
        <authorList>
            <consortium name="International rice genome sequencing project (IRGSP)"/>
            <person name="Matsumoto T."/>
            <person name="Wu J."/>
            <person name="Kanamori H."/>
            <person name="Katayose Y."/>
            <person name="Fujisawa M."/>
            <person name="Namiki N."/>
            <person name="Mizuno H."/>
            <person name="Yamamoto K."/>
            <person name="Antonio B.A."/>
            <person name="Baba T."/>
            <person name="Sakata K."/>
            <person name="Nagamura Y."/>
            <person name="Aoki H."/>
            <person name="Arikawa K."/>
            <person name="Arita K."/>
            <person name="Bito T."/>
            <person name="Chiden Y."/>
            <person name="Fujitsuka N."/>
            <person name="Fukunaka R."/>
            <person name="Hamada M."/>
            <person name="Harada C."/>
            <person name="Hayashi A."/>
            <person name="Hijishita S."/>
            <person name="Honda M."/>
            <person name="Hosokawa S."/>
            <person name="Ichikawa Y."/>
            <person name="Idonuma A."/>
            <person name="Iijima M."/>
            <person name="Ikeda M."/>
            <person name="Ikeno M."/>
            <person name="Ito K."/>
            <person name="Ito S."/>
            <person name="Ito T."/>
            <person name="Ito Y."/>
            <person name="Ito Y."/>
            <person name="Iwabuchi A."/>
            <person name="Kamiya K."/>
            <person name="Karasawa W."/>
            <person name="Kurita K."/>
            <person name="Katagiri S."/>
            <person name="Kikuta A."/>
            <person name="Kobayashi H."/>
            <person name="Kobayashi N."/>
            <person name="Machita K."/>
            <person name="Maehara T."/>
            <person name="Masukawa M."/>
            <person name="Mizubayashi T."/>
            <person name="Mukai Y."/>
            <person name="Nagasaki H."/>
            <person name="Nagata Y."/>
            <person name="Naito S."/>
            <person name="Nakashima M."/>
            <person name="Nakama Y."/>
            <person name="Nakamichi Y."/>
            <person name="Nakamura M."/>
            <person name="Meguro A."/>
            <person name="Negishi M."/>
            <person name="Ohta I."/>
            <person name="Ohta T."/>
            <person name="Okamoto M."/>
            <person name="Ono N."/>
            <person name="Saji S."/>
            <person name="Sakaguchi M."/>
            <person name="Sakai K."/>
            <person name="Shibata M."/>
            <person name="Shimokawa T."/>
            <person name="Song J."/>
            <person name="Takazaki Y."/>
            <person name="Terasawa K."/>
            <person name="Tsugane M."/>
            <person name="Tsuji K."/>
            <person name="Ueda S."/>
            <person name="Waki K."/>
            <person name="Yamagata H."/>
            <person name="Yamamoto M."/>
            <person name="Yamamoto S."/>
            <person name="Yamane H."/>
            <person name="Yoshiki S."/>
            <person name="Yoshihara R."/>
            <person name="Yukawa K."/>
            <person name="Zhong H."/>
            <person name="Yano M."/>
            <person name="Yuan Q."/>
            <person name="Ouyang S."/>
            <person name="Liu J."/>
            <person name="Jones K.M."/>
            <person name="Gansberger K."/>
            <person name="Moffat K."/>
            <person name="Hill J."/>
            <person name="Bera J."/>
            <person name="Fadrosh D."/>
            <person name="Jin S."/>
            <person name="Johri S."/>
            <person name="Kim M."/>
            <person name="Overton L."/>
            <person name="Reardon M."/>
            <person name="Tsitrin T."/>
            <person name="Vuong H."/>
            <person name="Weaver B."/>
            <person name="Ciecko A."/>
            <person name="Tallon L."/>
            <person name="Jackson J."/>
            <person name="Pai G."/>
            <person name="Aken S.V."/>
            <person name="Utterback T."/>
            <person name="Reidmuller S."/>
            <person name="Feldblyum T."/>
            <person name="Hsiao J."/>
            <person name="Zismann V."/>
            <person name="Iobst S."/>
            <person name="de Vazeille A.R."/>
            <person name="Buell C.R."/>
            <person name="Ying K."/>
            <person name="Li Y."/>
            <person name="Lu T."/>
            <person name="Huang Y."/>
            <person name="Zhao Q."/>
            <person name="Feng Q."/>
            <person name="Zhang L."/>
            <person name="Zhu J."/>
            <person name="Weng Q."/>
            <person name="Mu J."/>
            <person name="Lu Y."/>
            <person name="Fan D."/>
            <person name="Liu Y."/>
            <person name="Guan J."/>
            <person name="Zhang Y."/>
            <person name="Yu S."/>
            <person name="Liu X."/>
            <person name="Zhang Y."/>
            <person name="Hong G."/>
            <person name="Han B."/>
            <person name="Choisne N."/>
            <person name="Demange N."/>
            <person name="Orjeda G."/>
            <person name="Samain S."/>
            <person name="Cattolico L."/>
            <person name="Pelletier E."/>
            <person name="Couloux A."/>
            <person name="Segurens B."/>
            <person name="Wincker P."/>
            <person name="D'Hont A."/>
            <person name="Scarpelli C."/>
            <person name="Weissenbach J."/>
            <person name="Salanoubat M."/>
            <person name="Quetier F."/>
            <person name="Yu Y."/>
            <person name="Kim H.R."/>
            <person name="Rambo T."/>
            <person name="Currie J."/>
            <person name="Collura K."/>
            <person name="Luo M."/>
            <person name="Yang T."/>
            <person name="Ammiraju J.S.S."/>
            <person name="Engler F."/>
            <person name="Soderlund C."/>
            <person name="Wing R.A."/>
            <person name="Palmer L.E."/>
            <person name="de la Bastide M."/>
            <person name="Spiegel L."/>
            <person name="Nascimento L."/>
            <person name="Zutavern T."/>
            <person name="O'Shaughnessy A."/>
            <person name="Dike S."/>
            <person name="Dedhia N."/>
            <person name="Preston R."/>
            <person name="Balija V."/>
            <person name="McCombie W.R."/>
            <person name="Chow T."/>
            <person name="Chen H."/>
            <person name="Chung M."/>
            <person name="Chen C."/>
            <person name="Shaw J."/>
            <person name="Wu H."/>
            <person name="Hsiao K."/>
            <person name="Chao Y."/>
            <person name="Chu M."/>
            <person name="Cheng C."/>
            <person name="Hour A."/>
            <person name="Lee P."/>
            <person name="Lin S."/>
            <person name="Lin Y."/>
            <person name="Liou J."/>
            <person name="Liu S."/>
            <person name="Hsing Y."/>
            <person name="Raghuvanshi S."/>
            <person name="Mohanty A."/>
            <person name="Bharti A.K."/>
            <person name="Gaur A."/>
            <person name="Gupta V."/>
            <person name="Kumar D."/>
            <person name="Ravi V."/>
            <person name="Vij S."/>
            <person name="Kapur A."/>
            <person name="Khurana P."/>
            <person name="Khurana P."/>
            <person name="Khurana J.P."/>
            <person name="Tyagi A.K."/>
            <person name="Gaikwad K."/>
            <person name="Singh A."/>
            <person name="Dalal V."/>
            <person name="Srivastava S."/>
            <person name="Dixit A."/>
            <person name="Pal A.K."/>
            <person name="Ghazi I.A."/>
            <person name="Yadav M."/>
            <person name="Pandit A."/>
            <person name="Bhargava A."/>
            <person name="Sureshbabu K."/>
            <person name="Batra K."/>
            <person name="Sharma T.R."/>
            <person name="Mohapatra T."/>
            <person name="Singh N.K."/>
            <person name="Messing J."/>
            <person name="Nelson A.B."/>
            <person name="Fuks G."/>
            <person name="Kavchok S."/>
            <person name="Keizer G."/>
            <person name="Linton E."/>
            <person name="Llaca V."/>
            <person name="Song R."/>
            <person name="Tanyolac B."/>
            <person name="Young S."/>
            <person name="Ho-Il K."/>
            <person name="Hahn J.H."/>
            <person name="Sangsakoo G."/>
            <person name="Vanavichit A."/>
            <person name="de Mattos Luiz.A.T."/>
            <person name="Zimmer P.D."/>
            <person name="Malone G."/>
            <person name="Dellagostin O."/>
            <person name="de Oliveira A.C."/>
            <person name="Bevan M."/>
            <person name="Bancroft I."/>
            <person name="Minx P."/>
            <person name="Cordum H."/>
            <person name="Wilson R."/>
            <person name="Cheng Z."/>
            <person name="Jin W."/>
            <person name="Jiang J."/>
            <person name="Leong S.A."/>
            <person name="Iwama H."/>
            <person name="Gojobori T."/>
            <person name="Itoh T."/>
            <person name="Niimura Y."/>
            <person name="Fujii Y."/>
            <person name="Habara T."/>
            <person name="Sakai H."/>
            <person name="Sato Y."/>
            <person name="Wilson G."/>
            <person name="Kumar K."/>
            <person name="McCouch S."/>
            <person name="Juretic N."/>
            <person name="Hoen D."/>
            <person name="Wright S."/>
            <person name="Bruskiewich R."/>
            <person name="Bureau T."/>
            <person name="Miyao A."/>
            <person name="Hirochika H."/>
            <person name="Nishikawa T."/>
            <person name="Kadowaki K."/>
            <person name="Sugiura M."/>
            <person name="Burr B."/>
            <person name="Sasaki T."/>
        </authorList>
    </citation>
    <scope>NUCLEOTIDE SEQUENCE [LARGE SCALE GENOMIC DNA]</scope>
    <source>
        <strain evidence="3">cv. Nipponbare</strain>
    </source>
</reference>
<dbReference type="Proteomes" id="UP000000763">
    <property type="component" value="Chromosome 3"/>
</dbReference>
<feature type="region of interest" description="Disordered" evidence="1">
    <location>
        <begin position="264"/>
        <end position="305"/>
    </location>
</feature>
<feature type="compositionally biased region" description="Basic residues" evidence="1">
    <location>
        <begin position="423"/>
        <end position="432"/>
    </location>
</feature>
<proteinExistence type="predicted"/>
<evidence type="ECO:0000313" key="3">
    <source>
        <dbReference type="Proteomes" id="UP000000763"/>
    </source>
</evidence>
<feature type="compositionally biased region" description="Basic and acidic residues" evidence="1">
    <location>
        <begin position="7"/>
        <end position="22"/>
    </location>
</feature>
<accession>Q84NX3</accession>
<protein>
    <submittedName>
        <fullName evidence="2">Uncharacterized protein</fullName>
    </submittedName>
</protein>
<sequence>MVGGDAGQERRGRARAPADGRRGAARVRGQRPARKERRAGVGWREERSRCSGAAGRARAQRCKLDGDNGHVRATAGVVGRRGRGAHGGWCRQPLPGEGSPTAAARAGGGVGGPELDDGSGAVGRARAGQRELDGDNGHVGATAGVVGRRGGRHVIHAEAAEVREGGGVAGAAKASLTGGREDDAARGQATAPHHLPPELCRLPPVRAPGRAAALSHRPAASCHARPGQPPLPHRAPLPYPTAAPLPALCQAAPRRHAAVASAASSRAGCLARDSPRRRRCPELPRAGLSLPSPPPVSARAKTTPPPSFPLLSIAASSSLLHRRQVADPGHNLLAPVVNRLSPPLSCAAARSPTPPTASSHRSRWLPLSLCLPQMHLEICVVGPYGPACLFVQAHRPTAHRPIHTSSSSPGQATGAAGGGGGGGRRKHERRTAKAPASRDSGTSGRIFSGRPFSLAPVASAANSAQMPRPAEPPSSRRRRYV</sequence>
<name>Q84NX3_ORYSJ</name>
<evidence type="ECO:0000256" key="1">
    <source>
        <dbReference type="SAM" id="MobiDB-lite"/>
    </source>
</evidence>
<dbReference type="EMBL" id="AC128645">
    <property type="protein sequence ID" value="AAP05805.1"/>
    <property type="molecule type" value="Genomic_DNA"/>
</dbReference>
<dbReference type="AlphaFoldDB" id="Q84NX3"/>
<feature type="region of interest" description="Disordered" evidence="1">
    <location>
        <begin position="1"/>
        <end position="46"/>
    </location>
</feature>
<feature type="region of interest" description="Disordered" evidence="1">
    <location>
        <begin position="94"/>
        <end position="123"/>
    </location>
</feature>
<feature type="region of interest" description="Disordered" evidence="1">
    <location>
        <begin position="399"/>
        <end position="481"/>
    </location>
</feature>
<gene>
    <name evidence="2" type="primary">OSJNBb0016P23.13</name>
</gene>
<feature type="region of interest" description="Disordered" evidence="1">
    <location>
        <begin position="166"/>
        <end position="201"/>
    </location>
</feature>
<feature type="compositionally biased region" description="Basic residues" evidence="1">
    <location>
        <begin position="23"/>
        <end position="37"/>
    </location>
</feature>
<feature type="region of interest" description="Disordered" evidence="1">
    <location>
        <begin position="214"/>
        <end position="233"/>
    </location>
</feature>
<organism evidence="2 3">
    <name type="scientific">Oryza sativa subsp. japonica</name>
    <name type="common">Rice</name>
    <dbReference type="NCBI Taxonomy" id="39947"/>
    <lineage>
        <taxon>Eukaryota</taxon>
        <taxon>Viridiplantae</taxon>
        <taxon>Streptophyta</taxon>
        <taxon>Embryophyta</taxon>
        <taxon>Tracheophyta</taxon>
        <taxon>Spermatophyta</taxon>
        <taxon>Magnoliopsida</taxon>
        <taxon>Liliopsida</taxon>
        <taxon>Poales</taxon>
        <taxon>Poaceae</taxon>
        <taxon>BOP clade</taxon>
        <taxon>Oryzoideae</taxon>
        <taxon>Oryzeae</taxon>
        <taxon>Oryzinae</taxon>
        <taxon>Oryza</taxon>
        <taxon>Oryza sativa</taxon>
    </lineage>
</organism>
<evidence type="ECO:0000313" key="2">
    <source>
        <dbReference type="EMBL" id="AAP05805.1"/>
    </source>
</evidence>
<reference evidence="3" key="2">
    <citation type="journal article" date="2008" name="Nucleic Acids Res.">
        <title>The rice annotation project database (RAP-DB): 2008 update.</title>
        <authorList>
            <consortium name="The rice annotation project (RAP)"/>
        </authorList>
    </citation>
    <scope>GENOME REANNOTATION</scope>
    <source>
        <strain evidence="3">cv. Nipponbare</strain>
    </source>
</reference>